<proteinExistence type="inferred from homology"/>
<dbReference type="GO" id="GO:0005507">
    <property type="term" value="F:copper ion binding"/>
    <property type="evidence" value="ECO:0007669"/>
    <property type="project" value="InterPro"/>
</dbReference>
<feature type="transmembrane region" description="Helical" evidence="19">
    <location>
        <begin position="407"/>
        <end position="426"/>
    </location>
</feature>
<keyword evidence="7" id="KW-0679">Respiratory chain</keyword>
<reference evidence="22" key="1">
    <citation type="journal article" date="2017" name="J. ISSAAS">
        <title>Comparative analysis of the genomes of Stylophora pistillata and Acropora digitifera provides evidence for extensive differences between species of corals.</title>
        <authorList>
            <person name="Voolstra C.R."/>
            <person name="Li Y."/>
            <person name="Liew Y.J."/>
            <person name="Baumgarten S."/>
            <person name="Zoccola D."/>
            <person name="Flot J.-F."/>
            <person name="Tambutte S."/>
            <person name="Allemand D."/>
            <person name="Aranda M."/>
        </authorList>
    </citation>
    <scope>NUCLEOTIDE SEQUENCE</scope>
    <source>
        <strain evidence="22">CSM Monaco</strain>
        <tissue evidence="22">Whole animal</tissue>
    </source>
</reference>
<dbReference type="SUPFAM" id="SSF81464">
    <property type="entry name" value="Cytochrome c oxidase subunit II-like, transmembrane region"/>
    <property type="match status" value="1"/>
</dbReference>
<dbReference type="EC" id="7.1.1.9" evidence="4"/>
<evidence type="ECO:0000313" key="22">
    <source>
        <dbReference type="EMBL" id="PFX22447.1"/>
    </source>
</evidence>
<comment type="caution">
    <text evidence="22">The sequence shown here is derived from an EMBL/GenBank/DDBJ whole genome shotgun (WGS) entry which is preliminary data.</text>
</comment>
<comment type="cofactor">
    <cofactor evidence="1">
        <name>Cu cation</name>
        <dbReference type="ChEBI" id="CHEBI:23378"/>
    </cofactor>
</comment>
<dbReference type="InterPro" id="IPR045187">
    <property type="entry name" value="CcO_II"/>
</dbReference>
<keyword evidence="9" id="KW-0460">Magnesium</keyword>
<dbReference type="STRING" id="50429.A0A2B4S1K0"/>
<evidence type="ECO:0000256" key="2">
    <source>
        <dbReference type="ARBA" id="ARBA00004141"/>
    </source>
</evidence>
<keyword evidence="10" id="KW-1278">Translocase</keyword>
<protein>
    <recommendedName>
        <fullName evidence="5">Cytochrome c oxidase subunit 2</fullName>
        <ecNumber evidence="4">7.1.1.9</ecNumber>
    </recommendedName>
    <alternativeName>
        <fullName evidence="15">Cytochrome c oxidase polypeptide II</fullName>
    </alternativeName>
</protein>
<feature type="transmembrane region" description="Helical" evidence="19">
    <location>
        <begin position="363"/>
        <end position="386"/>
    </location>
</feature>
<gene>
    <name evidence="22" type="primary">coxM</name>
    <name evidence="22" type="ORF">AWC38_SpisGene13012</name>
</gene>
<dbReference type="Gene3D" id="2.60.40.420">
    <property type="entry name" value="Cupredoxins - blue copper proteins"/>
    <property type="match status" value="1"/>
</dbReference>
<keyword evidence="11" id="KW-0249">Electron transport</keyword>
<evidence type="ECO:0000256" key="10">
    <source>
        <dbReference type="ARBA" id="ARBA00022967"/>
    </source>
</evidence>
<dbReference type="SUPFAM" id="SSF49503">
    <property type="entry name" value="Cupredoxins"/>
    <property type="match status" value="1"/>
</dbReference>
<dbReference type="Gene3D" id="1.10.287.90">
    <property type="match status" value="1"/>
</dbReference>
<dbReference type="PROSITE" id="PS50857">
    <property type="entry name" value="COX2_CUA"/>
    <property type="match status" value="1"/>
</dbReference>
<evidence type="ECO:0000256" key="9">
    <source>
        <dbReference type="ARBA" id="ARBA00022842"/>
    </source>
</evidence>
<evidence type="ECO:0000256" key="13">
    <source>
        <dbReference type="ARBA" id="ARBA00023008"/>
    </source>
</evidence>
<dbReference type="GO" id="GO:0042773">
    <property type="term" value="P:ATP synthesis coupled electron transport"/>
    <property type="evidence" value="ECO:0007669"/>
    <property type="project" value="TreeGrafter"/>
</dbReference>
<evidence type="ECO:0000256" key="18">
    <source>
        <dbReference type="SAM" id="MobiDB-lite"/>
    </source>
</evidence>
<feature type="region of interest" description="Disordered" evidence="18">
    <location>
        <begin position="646"/>
        <end position="665"/>
    </location>
</feature>
<dbReference type="GO" id="GO:0004129">
    <property type="term" value="F:cytochrome-c oxidase activity"/>
    <property type="evidence" value="ECO:0007669"/>
    <property type="project" value="UniProtKB-EC"/>
</dbReference>
<feature type="coiled-coil region" evidence="17">
    <location>
        <begin position="1"/>
        <end position="33"/>
    </location>
</feature>
<feature type="domain" description="Cytochrome oxidase subunit II transmembrane region profile" evidence="21">
    <location>
        <begin position="340"/>
        <end position="435"/>
    </location>
</feature>
<feature type="domain" description="Cytochrome oxidase subunit II copper A binding" evidence="20">
    <location>
        <begin position="438"/>
        <end position="579"/>
    </location>
</feature>
<evidence type="ECO:0000256" key="4">
    <source>
        <dbReference type="ARBA" id="ARBA00012949"/>
    </source>
</evidence>
<evidence type="ECO:0000256" key="17">
    <source>
        <dbReference type="SAM" id="Coils"/>
    </source>
</evidence>
<dbReference type="EMBL" id="LSMT01000239">
    <property type="protein sequence ID" value="PFX22447.1"/>
    <property type="molecule type" value="Genomic_DNA"/>
</dbReference>
<dbReference type="Pfam" id="PF22322">
    <property type="entry name" value="DUF6973"/>
    <property type="match status" value="1"/>
</dbReference>
<dbReference type="AlphaFoldDB" id="A0A2B4S1K0"/>
<evidence type="ECO:0000256" key="16">
    <source>
        <dbReference type="ARBA" id="ARBA00049512"/>
    </source>
</evidence>
<dbReference type="OrthoDB" id="10002679at2759"/>
<name>A0A2B4S1K0_STYPI</name>
<evidence type="ECO:0000256" key="5">
    <source>
        <dbReference type="ARBA" id="ARBA00015946"/>
    </source>
</evidence>
<comment type="catalytic activity">
    <reaction evidence="16">
        <text>4 Fe(II)-[cytochrome c] + O2 + 8 H(+)(in) = 4 Fe(III)-[cytochrome c] + 2 H2O + 4 H(+)(out)</text>
        <dbReference type="Rhea" id="RHEA:11436"/>
        <dbReference type="Rhea" id="RHEA-COMP:10350"/>
        <dbReference type="Rhea" id="RHEA-COMP:14399"/>
        <dbReference type="ChEBI" id="CHEBI:15377"/>
        <dbReference type="ChEBI" id="CHEBI:15378"/>
        <dbReference type="ChEBI" id="CHEBI:15379"/>
        <dbReference type="ChEBI" id="CHEBI:29033"/>
        <dbReference type="ChEBI" id="CHEBI:29034"/>
        <dbReference type="EC" id="7.1.1.9"/>
    </reaction>
    <physiologicalReaction direction="left-to-right" evidence="16">
        <dbReference type="Rhea" id="RHEA:11437"/>
    </physiologicalReaction>
</comment>
<dbReference type="PANTHER" id="PTHR22888:SF9">
    <property type="entry name" value="CYTOCHROME C OXIDASE SUBUNIT 2"/>
    <property type="match status" value="1"/>
</dbReference>
<evidence type="ECO:0000256" key="7">
    <source>
        <dbReference type="ARBA" id="ARBA00022660"/>
    </source>
</evidence>
<evidence type="ECO:0000256" key="1">
    <source>
        <dbReference type="ARBA" id="ARBA00001935"/>
    </source>
</evidence>
<dbReference type="InterPro" id="IPR036257">
    <property type="entry name" value="Cyt_c_oxidase_su2_TM_sf"/>
</dbReference>
<keyword evidence="8 19" id="KW-0812">Transmembrane</keyword>
<dbReference type="InterPro" id="IPR011759">
    <property type="entry name" value="Cyt_c_oxidase_su2_TM_dom"/>
</dbReference>
<keyword evidence="13" id="KW-0186">Copper</keyword>
<organism evidence="22">
    <name type="scientific">Stylophora pistillata</name>
    <name type="common">Smooth cauliflower coral</name>
    <dbReference type="NCBI Taxonomy" id="50429"/>
    <lineage>
        <taxon>Eukaryota</taxon>
        <taxon>Metazoa</taxon>
        <taxon>Cnidaria</taxon>
        <taxon>Anthozoa</taxon>
        <taxon>Hexacorallia</taxon>
        <taxon>Scleractinia</taxon>
        <taxon>Astrocoeniina</taxon>
        <taxon>Pocilloporidae</taxon>
        <taxon>Stylophora</taxon>
    </lineage>
</organism>
<evidence type="ECO:0000256" key="6">
    <source>
        <dbReference type="ARBA" id="ARBA00022448"/>
    </source>
</evidence>
<dbReference type="InterPro" id="IPR054246">
    <property type="entry name" value="DUF6973"/>
</dbReference>
<keyword evidence="6" id="KW-0813">Transport</keyword>
<comment type="similarity">
    <text evidence="3">Belongs to the cytochrome c oxidase subunit 2 family.</text>
</comment>
<evidence type="ECO:0000256" key="8">
    <source>
        <dbReference type="ARBA" id="ARBA00022692"/>
    </source>
</evidence>
<evidence type="ECO:0000259" key="21">
    <source>
        <dbReference type="PROSITE" id="PS50999"/>
    </source>
</evidence>
<evidence type="ECO:0000256" key="15">
    <source>
        <dbReference type="ARBA" id="ARBA00031389"/>
    </source>
</evidence>
<keyword evidence="12 19" id="KW-1133">Transmembrane helix</keyword>
<keyword evidence="17" id="KW-0175">Coiled coil</keyword>
<keyword evidence="14 19" id="KW-0472">Membrane</keyword>
<evidence type="ECO:0000256" key="14">
    <source>
        <dbReference type="ARBA" id="ARBA00023136"/>
    </source>
</evidence>
<dbReference type="InterPro" id="IPR008972">
    <property type="entry name" value="Cupredoxin"/>
</dbReference>
<dbReference type="InterPro" id="IPR002429">
    <property type="entry name" value="CcO_II-like_C"/>
</dbReference>
<evidence type="ECO:0000256" key="12">
    <source>
        <dbReference type="ARBA" id="ARBA00022989"/>
    </source>
</evidence>
<feature type="transmembrane region" description="Helical" evidence="19">
    <location>
        <begin position="324"/>
        <end position="343"/>
    </location>
</feature>
<dbReference type="PANTHER" id="PTHR22888">
    <property type="entry name" value="CYTOCHROME C OXIDASE, SUBUNIT II"/>
    <property type="match status" value="1"/>
</dbReference>
<accession>A0A2B4S1K0</accession>
<evidence type="ECO:0000256" key="11">
    <source>
        <dbReference type="ARBA" id="ARBA00022982"/>
    </source>
</evidence>
<comment type="subcellular location">
    <subcellularLocation>
        <location evidence="2">Membrane</location>
        <topology evidence="2">Multi-pass membrane protein</topology>
    </subcellularLocation>
</comment>
<evidence type="ECO:0000256" key="3">
    <source>
        <dbReference type="ARBA" id="ARBA00007866"/>
    </source>
</evidence>
<sequence length="665" mass="76699">MLGEKRRIAALKRKRQRQRERALERERIRAQREWEKRNCKTSNDGYGYGYNSYANLRCVADRIIEGLFSISRRYFTLWTSYREIPSNLKNPGDDKGDATRHMYFQTLLCNNYGGSMQARLDFAKEAGDLYEECGSNNSDSTLMDYHNNAVGRDIYRRLARYEWQEVSYYFFWYYERRDKTKPYVEYMPDMYRSVAYEPYTEVGFLKNNMEALKPVKGTIPRGYVPYDYPDSEEGYQAAKSELKSPLKPDEIDDKKAANLYVMYCSVCHGKKGVVITVLIWQVNKVLSFRPKIQKSDDGVEVVTLTRVPEDSIATEKDNDSQGKFFMAFLGGLMILMVYCMFALNDLMLPESASIEGEKDDSLFAVTMWVIGIVQVAMQVILFYFSYKYRGVGGKKALFYADSHKLELIWTTIPALVLTVLISYGLYNWTTVMDLSEVEEPILIEVYAKQFQWEARYAGSDNELGRANVRNIKGINTMGVDMTDSYAQDDIPVRELHLPKGRKIVFKFRSQDVIHSAYMPHFRAQMNCVPGMVTEFGFTPKYTTEEMRKNPETIRKIKRVNLARKSKGPASAGWTIYPPLSALPQAIPGSGLGMTLCIFKGKPSGKNPWKSTSLEWTTPIERIHGNWDGEIPTVHRWAYDYSKPGADTDFIPQDQPLSPYEKKDQH</sequence>
<evidence type="ECO:0000259" key="20">
    <source>
        <dbReference type="PROSITE" id="PS50857"/>
    </source>
</evidence>
<dbReference type="GO" id="GO:0016020">
    <property type="term" value="C:membrane"/>
    <property type="evidence" value="ECO:0007669"/>
    <property type="project" value="UniProtKB-SubCell"/>
</dbReference>
<evidence type="ECO:0000256" key="19">
    <source>
        <dbReference type="SAM" id="Phobius"/>
    </source>
</evidence>
<dbReference type="PROSITE" id="PS50999">
    <property type="entry name" value="COX2_TM"/>
    <property type="match status" value="1"/>
</dbReference>
<dbReference type="Pfam" id="PF02790">
    <property type="entry name" value="COX2_TM"/>
    <property type="match status" value="1"/>
</dbReference>